<protein>
    <submittedName>
        <fullName evidence="1">Uncharacterized protein</fullName>
    </submittedName>
</protein>
<keyword evidence="2" id="KW-1185">Reference proteome</keyword>
<dbReference type="EMBL" id="ML211155">
    <property type="protein sequence ID" value="TFK87413.1"/>
    <property type="molecule type" value="Genomic_DNA"/>
</dbReference>
<reference evidence="1 2" key="1">
    <citation type="journal article" date="2019" name="Nat. Ecol. Evol.">
        <title>Megaphylogeny resolves global patterns of mushroom evolution.</title>
        <authorList>
            <person name="Varga T."/>
            <person name="Krizsan K."/>
            <person name="Foldi C."/>
            <person name="Dima B."/>
            <person name="Sanchez-Garcia M."/>
            <person name="Sanchez-Ramirez S."/>
            <person name="Szollosi G.J."/>
            <person name="Szarkandi J.G."/>
            <person name="Papp V."/>
            <person name="Albert L."/>
            <person name="Andreopoulos W."/>
            <person name="Angelini C."/>
            <person name="Antonin V."/>
            <person name="Barry K.W."/>
            <person name="Bougher N.L."/>
            <person name="Buchanan P."/>
            <person name="Buyck B."/>
            <person name="Bense V."/>
            <person name="Catcheside P."/>
            <person name="Chovatia M."/>
            <person name="Cooper J."/>
            <person name="Damon W."/>
            <person name="Desjardin D."/>
            <person name="Finy P."/>
            <person name="Geml J."/>
            <person name="Haridas S."/>
            <person name="Hughes K."/>
            <person name="Justo A."/>
            <person name="Karasinski D."/>
            <person name="Kautmanova I."/>
            <person name="Kiss B."/>
            <person name="Kocsube S."/>
            <person name="Kotiranta H."/>
            <person name="LaButti K.M."/>
            <person name="Lechner B.E."/>
            <person name="Liimatainen K."/>
            <person name="Lipzen A."/>
            <person name="Lukacs Z."/>
            <person name="Mihaltcheva S."/>
            <person name="Morgado L.N."/>
            <person name="Niskanen T."/>
            <person name="Noordeloos M.E."/>
            <person name="Ohm R.A."/>
            <person name="Ortiz-Santana B."/>
            <person name="Ovrebo C."/>
            <person name="Racz N."/>
            <person name="Riley R."/>
            <person name="Savchenko A."/>
            <person name="Shiryaev A."/>
            <person name="Soop K."/>
            <person name="Spirin V."/>
            <person name="Szebenyi C."/>
            <person name="Tomsovsky M."/>
            <person name="Tulloss R.E."/>
            <person name="Uehling J."/>
            <person name="Grigoriev I.V."/>
            <person name="Vagvolgyi C."/>
            <person name="Papp T."/>
            <person name="Martin F.M."/>
            <person name="Miettinen O."/>
            <person name="Hibbett D.S."/>
            <person name="Nagy L.G."/>
        </authorList>
    </citation>
    <scope>NUCLEOTIDE SEQUENCE [LARGE SCALE GENOMIC DNA]</scope>
    <source>
        <strain evidence="1 2">HHB13444</strain>
    </source>
</reference>
<evidence type="ECO:0000313" key="2">
    <source>
        <dbReference type="Proteomes" id="UP000308197"/>
    </source>
</evidence>
<accession>A0A5C3PN47</accession>
<proteinExistence type="predicted"/>
<name>A0A5C3PN47_9APHY</name>
<evidence type="ECO:0000313" key="1">
    <source>
        <dbReference type="EMBL" id="TFK87413.1"/>
    </source>
</evidence>
<dbReference type="AlphaFoldDB" id="A0A5C3PN47"/>
<dbReference type="Proteomes" id="UP000308197">
    <property type="component" value="Unassembled WGS sequence"/>
</dbReference>
<dbReference type="InParanoid" id="A0A5C3PN47"/>
<sequence length="184" mass="19847">MAGNLVRHSLMSFPTGDILNLIASKLGRTFEGSILQRTVGGHGRLTAQLELCCFVDSGNHSPLDELRAGTPGFGCPLGEKSRSPQSPDLTMERWICQSLTCSLRPTLIHFLGLPSQLASHVQRGTSADTASLPSRKVDRDLQSCCVGKPPDQPEPCSYGYMENSSISYPPLWGICVVPSSRDCA</sequence>
<gene>
    <name evidence="1" type="ORF">K466DRAFT_565407</name>
</gene>
<organism evidence="1 2">
    <name type="scientific">Polyporus arcularius HHB13444</name>
    <dbReference type="NCBI Taxonomy" id="1314778"/>
    <lineage>
        <taxon>Eukaryota</taxon>
        <taxon>Fungi</taxon>
        <taxon>Dikarya</taxon>
        <taxon>Basidiomycota</taxon>
        <taxon>Agaricomycotina</taxon>
        <taxon>Agaricomycetes</taxon>
        <taxon>Polyporales</taxon>
        <taxon>Polyporaceae</taxon>
        <taxon>Polyporus</taxon>
    </lineage>
</organism>